<keyword evidence="3" id="KW-1185">Reference proteome</keyword>
<dbReference type="EMBL" id="JANPWB010000001">
    <property type="protein sequence ID" value="KAJ1217711.1"/>
    <property type="molecule type" value="Genomic_DNA"/>
</dbReference>
<dbReference type="AlphaFoldDB" id="A0AAV7WY99"/>
<feature type="region of interest" description="Disordered" evidence="1">
    <location>
        <begin position="126"/>
        <end position="337"/>
    </location>
</feature>
<feature type="compositionally biased region" description="Acidic residues" evidence="1">
    <location>
        <begin position="242"/>
        <end position="255"/>
    </location>
</feature>
<feature type="compositionally biased region" description="Basic and acidic residues" evidence="1">
    <location>
        <begin position="218"/>
        <end position="227"/>
    </location>
</feature>
<evidence type="ECO:0000313" key="2">
    <source>
        <dbReference type="EMBL" id="KAJ1217711.1"/>
    </source>
</evidence>
<accession>A0AAV7WY99</accession>
<evidence type="ECO:0000313" key="3">
    <source>
        <dbReference type="Proteomes" id="UP001066276"/>
    </source>
</evidence>
<feature type="compositionally biased region" description="Basic and acidic residues" evidence="1">
    <location>
        <begin position="145"/>
        <end position="172"/>
    </location>
</feature>
<organism evidence="2 3">
    <name type="scientific">Pleurodeles waltl</name>
    <name type="common">Iberian ribbed newt</name>
    <dbReference type="NCBI Taxonomy" id="8319"/>
    <lineage>
        <taxon>Eukaryota</taxon>
        <taxon>Metazoa</taxon>
        <taxon>Chordata</taxon>
        <taxon>Craniata</taxon>
        <taxon>Vertebrata</taxon>
        <taxon>Euteleostomi</taxon>
        <taxon>Amphibia</taxon>
        <taxon>Batrachia</taxon>
        <taxon>Caudata</taxon>
        <taxon>Salamandroidea</taxon>
        <taxon>Salamandridae</taxon>
        <taxon>Pleurodelinae</taxon>
        <taxon>Pleurodeles</taxon>
    </lineage>
</organism>
<evidence type="ECO:0000256" key="1">
    <source>
        <dbReference type="SAM" id="MobiDB-lite"/>
    </source>
</evidence>
<name>A0AAV7WY99_PLEWA</name>
<feature type="compositionally biased region" description="Basic residues" evidence="1">
    <location>
        <begin position="324"/>
        <end position="337"/>
    </location>
</feature>
<feature type="compositionally biased region" description="Polar residues" evidence="1">
    <location>
        <begin position="193"/>
        <end position="202"/>
    </location>
</feature>
<sequence>MCQSVGTPAYIVIEAKGTRACLWLKHWIKITEKEGCLAFPENYTFNLRILENLRQVMYGLRTPPRPAQFEALAIWELAARQQQSLKFEKKMRRAEKSSVEARWDSEQRQRRLNTLLGVRLFPEMTEDGEKVSKKSKRSSSAVEEQTSKEPKEKVEGKSDGDADQGCTDRDSGKLSASAAAGKWHVSESRIHASHTQKVNNPTEQEEELLGLLAPKRIPGQEREREELEATPGNAQVSLPIPESDEVEGIREEEGESSSTETVKEPVQRQQERVPVQRKPSQRRGSSEADGLTNQIEQVTDPHGKGVETDPSQEGLTPPEPVVRTLKHKSLSSILKRA</sequence>
<gene>
    <name evidence="2" type="ORF">NDU88_005302</name>
</gene>
<proteinExistence type="predicted"/>
<reference evidence="2" key="1">
    <citation type="journal article" date="2022" name="bioRxiv">
        <title>Sequencing and chromosome-scale assembly of the giantPleurodeles waltlgenome.</title>
        <authorList>
            <person name="Brown T."/>
            <person name="Elewa A."/>
            <person name="Iarovenko S."/>
            <person name="Subramanian E."/>
            <person name="Araus A.J."/>
            <person name="Petzold A."/>
            <person name="Susuki M."/>
            <person name="Suzuki K.-i.T."/>
            <person name="Hayashi T."/>
            <person name="Toyoda A."/>
            <person name="Oliveira C."/>
            <person name="Osipova E."/>
            <person name="Leigh N.D."/>
            <person name="Simon A."/>
            <person name="Yun M.H."/>
        </authorList>
    </citation>
    <scope>NUCLEOTIDE SEQUENCE</scope>
    <source>
        <strain evidence="2">20211129_DDA</strain>
        <tissue evidence="2">Liver</tissue>
    </source>
</reference>
<protein>
    <submittedName>
        <fullName evidence="2">Uncharacterized protein</fullName>
    </submittedName>
</protein>
<dbReference type="Proteomes" id="UP001066276">
    <property type="component" value="Chromosome 1_1"/>
</dbReference>
<comment type="caution">
    <text evidence="2">The sequence shown here is derived from an EMBL/GenBank/DDBJ whole genome shotgun (WGS) entry which is preliminary data.</text>
</comment>
<feature type="compositionally biased region" description="Basic and acidic residues" evidence="1">
    <location>
        <begin position="261"/>
        <end position="271"/>
    </location>
</feature>